<reference evidence="3 4" key="1">
    <citation type="submission" date="2018-01" db="EMBL/GenBank/DDBJ databases">
        <title>Whole genome analyses suggest that Burkholderia sensu lato contains two further novel genera in the rhizoxinica-symbiotica group Mycetohabitans gen. nov., and Trinickia gen. nov.: implications for the evolution of diazotrophy and nodulation in the Burkholderiaceae.</title>
        <authorList>
            <person name="Estrada-de los Santos P."/>
            <person name="Palmer M."/>
            <person name="Chavez-Ramirez B."/>
            <person name="Beukes C."/>
            <person name="Steenkamp E.T."/>
            <person name="Hirsch A.M."/>
            <person name="Manyaka P."/>
            <person name="Maluk M."/>
            <person name="Lafos M."/>
            <person name="Crook M."/>
            <person name="Gross E."/>
            <person name="Simon M.F."/>
            <person name="Bueno dos Reis Junior F."/>
            <person name="Poole P.S."/>
            <person name="Venter S.N."/>
            <person name="James E.K."/>
        </authorList>
    </citation>
    <scope>NUCLEOTIDE SEQUENCE [LARGE SCALE GENOMIC DNA]</scope>
    <source>
        <strain evidence="3 4">JPY 581</strain>
    </source>
</reference>
<name>A0A2N7X9Q2_9BURK</name>
<feature type="transmembrane region" description="Helical" evidence="2">
    <location>
        <begin position="164"/>
        <end position="183"/>
    </location>
</feature>
<evidence type="ECO:0000256" key="2">
    <source>
        <dbReference type="SAM" id="Phobius"/>
    </source>
</evidence>
<dbReference type="AlphaFoldDB" id="A0A2N7X9Q2"/>
<evidence type="ECO:0000256" key="1">
    <source>
        <dbReference type="SAM" id="MobiDB-lite"/>
    </source>
</evidence>
<keyword evidence="4" id="KW-1185">Reference proteome</keyword>
<protein>
    <submittedName>
        <fullName evidence="3">Uncharacterized protein</fullName>
    </submittedName>
</protein>
<sequence length="186" mass="18454">MIRNPQQLHLMRLGLPAVPANGGGGHSSSSTSTSSQSTDQRLAVTSGVGATASSGGSVVLNVNQLDDGAIAGAFGLGAQALQGIESFGTASMSASSATAQAAMAGMLHNSDTVQKAYADAATEAIDTSKAAYTNATSMIASAYQDASSQVSAAYQDTKTSNVRTLMIGALIVAAIAVSAPLIAKEV</sequence>
<comment type="caution">
    <text evidence="3">The sequence shown here is derived from an EMBL/GenBank/DDBJ whole genome shotgun (WGS) entry which is preliminary data.</text>
</comment>
<proteinExistence type="predicted"/>
<feature type="region of interest" description="Disordered" evidence="1">
    <location>
        <begin position="16"/>
        <end position="52"/>
    </location>
</feature>
<accession>A0A2N7X9Q2</accession>
<organism evidence="3 4">
    <name type="scientific">Trinickia symbiotica</name>
    <dbReference type="NCBI Taxonomy" id="863227"/>
    <lineage>
        <taxon>Bacteria</taxon>
        <taxon>Pseudomonadati</taxon>
        <taxon>Pseudomonadota</taxon>
        <taxon>Betaproteobacteria</taxon>
        <taxon>Burkholderiales</taxon>
        <taxon>Burkholderiaceae</taxon>
        <taxon>Trinickia</taxon>
    </lineage>
</organism>
<evidence type="ECO:0000313" key="3">
    <source>
        <dbReference type="EMBL" id="PMS38458.1"/>
    </source>
</evidence>
<keyword evidence="2" id="KW-0472">Membrane</keyword>
<feature type="compositionally biased region" description="Low complexity" evidence="1">
    <location>
        <begin position="27"/>
        <end position="52"/>
    </location>
</feature>
<dbReference type="Proteomes" id="UP000235777">
    <property type="component" value="Unassembled WGS sequence"/>
</dbReference>
<keyword evidence="2" id="KW-0812">Transmembrane</keyword>
<evidence type="ECO:0000313" key="4">
    <source>
        <dbReference type="Proteomes" id="UP000235777"/>
    </source>
</evidence>
<dbReference type="EMBL" id="PNYC01000001">
    <property type="protein sequence ID" value="PMS38458.1"/>
    <property type="molecule type" value="Genomic_DNA"/>
</dbReference>
<gene>
    <name evidence="3" type="ORF">C0Z20_00805</name>
</gene>
<dbReference type="RefSeq" id="WP_102606706.1">
    <property type="nucleotide sequence ID" value="NZ_PNYC01000001.1"/>
</dbReference>
<keyword evidence="2" id="KW-1133">Transmembrane helix</keyword>